<dbReference type="Pfam" id="PF00652">
    <property type="entry name" value="Ricin_B_lectin"/>
    <property type="match status" value="1"/>
</dbReference>
<evidence type="ECO:0000313" key="4">
    <source>
        <dbReference type="EMBL" id="MDR6268953.1"/>
    </source>
</evidence>
<dbReference type="InterPro" id="IPR013320">
    <property type="entry name" value="ConA-like_dom_sf"/>
</dbReference>
<keyword evidence="2" id="KW-0732">Signal</keyword>
<dbReference type="PANTHER" id="PTHR10963:SF55">
    <property type="entry name" value="GLYCOSIDE HYDROLASE FAMILY 16 PROTEIN"/>
    <property type="match status" value="1"/>
</dbReference>
<dbReference type="PANTHER" id="PTHR10963">
    <property type="entry name" value="GLYCOSYL HYDROLASE-RELATED"/>
    <property type="match status" value="1"/>
</dbReference>
<name>A0ABU1J963_9MICC</name>
<dbReference type="SMART" id="SM00458">
    <property type="entry name" value="RICIN"/>
    <property type="match status" value="1"/>
</dbReference>
<evidence type="ECO:0000313" key="5">
    <source>
        <dbReference type="Proteomes" id="UP001185069"/>
    </source>
</evidence>
<dbReference type="Pfam" id="PF00722">
    <property type="entry name" value="Glyco_hydro_16"/>
    <property type="match status" value="1"/>
</dbReference>
<keyword evidence="5" id="KW-1185">Reference proteome</keyword>
<accession>A0ABU1J963</accession>
<dbReference type="CDD" id="cd08023">
    <property type="entry name" value="GH16_laminarinase_like"/>
    <property type="match status" value="1"/>
</dbReference>
<comment type="similarity">
    <text evidence="1">Belongs to the glycosyl hydrolase 16 family.</text>
</comment>
<sequence length="452" mass="47973">MVDSAWKKWGRRVAATVAALSLGASAAVVVSASADAAAAPAAVVGNWTDNFDGGAGARPNSQFWNLETGGSGWGNNERQYYTNSADNSKLDGNGNLVITARRDNAGGLNCFYGPCEVTSARLNSAGKISAKYGRVEARIKVPGQKGVWPAFWMLGEDIGSAGWPASGEVDIMENVGNNPSQLLGTVHGPGYSGGDGIGGQINNGAPLGDAFHNYRVDWGPDRITWFLDDKPYLSVGREDLGGKQWVFDKPFFLILNLAIGGTLGGSVDLNSMPAQMLVDYVKVTDLGGVNPVKSNPPTHGGSGGDPWAGLNVESPAVWLKSVADGQAVDVDSNAAKPEGARVNAWDYSAGNNQRWQMYRKGSENRFVFRSIGSTLVLDKAISGNEMQQWGYGGGANQQWVFADAPGGSQGQIQIKSGQDNSCLTNKGRGQQMRTESCRTGDRNQMWTINDAR</sequence>
<proteinExistence type="inferred from homology"/>
<comment type="caution">
    <text evidence="4">The sequence shown here is derived from an EMBL/GenBank/DDBJ whole genome shotgun (WGS) entry which is preliminary data.</text>
</comment>
<organism evidence="4 5">
    <name type="scientific">Arthrobacter russicus</name>
    <dbReference type="NCBI Taxonomy" id="172040"/>
    <lineage>
        <taxon>Bacteria</taxon>
        <taxon>Bacillati</taxon>
        <taxon>Actinomycetota</taxon>
        <taxon>Actinomycetes</taxon>
        <taxon>Micrococcales</taxon>
        <taxon>Micrococcaceae</taxon>
        <taxon>Arthrobacter</taxon>
    </lineage>
</organism>
<dbReference type="PROSITE" id="PS51762">
    <property type="entry name" value="GH16_2"/>
    <property type="match status" value="1"/>
</dbReference>
<evidence type="ECO:0000256" key="1">
    <source>
        <dbReference type="ARBA" id="ARBA00006865"/>
    </source>
</evidence>
<dbReference type="Gene3D" id="2.80.10.50">
    <property type="match status" value="2"/>
</dbReference>
<dbReference type="RefSeq" id="WP_309796920.1">
    <property type="nucleotide sequence ID" value="NZ_BAAAHY010000001.1"/>
</dbReference>
<gene>
    <name evidence="4" type="ORF">JOE69_001191</name>
</gene>
<dbReference type="SUPFAM" id="SSF49899">
    <property type="entry name" value="Concanavalin A-like lectins/glucanases"/>
    <property type="match status" value="1"/>
</dbReference>
<dbReference type="Proteomes" id="UP001185069">
    <property type="component" value="Unassembled WGS sequence"/>
</dbReference>
<dbReference type="InterPro" id="IPR000757">
    <property type="entry name" value="Beta-glucanase-like"/>
</dbReference>
<dbReference type="SUPFAM" id="SSF50370">
    <property type="entry name" value="Ricin B-like lectins"/>
    <property type="match status" value="1"/>
</dbReference>
<evidence type="ECO:0000256" key="2">
    <source>
        <dbReference type="SAM" id="SignalP"/>
    </source>
</evidence>
<dbReference type="CDD" id="cd00161">
    <property type="entry name" value="beta-trefoil_Ricin-like"/>
    <property type="match status" value="1"/>
</dbReference>
<reference evidence="4 5" key="1">
    <citation type="submission" date="2023-07" db="EMBL/GenBank/DDBJ databases">
        <title>Sequencing the genomes of 1000 actinobacteria strains.</title>
        <authorList>
            <person name="Klenk H.-P."/>
        </authorList>
    </citation>
    <scope>NUCLEOTIDE SEQUENCE [LARGE SCALE GENOMIC DNA]</scope>
    <source>
        <strain evidence="4 5">DSM 14555</strain>
    </source>
</reference>
<feature type="chain" id="PRO_5046667101" evidence="2">
    <location>
        <begin position="27"/>
        <end position="452"/>
    </location>
</feature>
<feature type="domain" description="GH16" evidence="3">
    <location>
        <begin position="34"/>
        <end position="289"/>
    </location>
</feature>
<dbReference type="PROSITE" id="PS50231">
    <property type="entry name" value="RICIN_B_LECTIN"/>
    <property type="match status" value="1"/>
</dbReference>
<dbReference type="InterPro" id="IPR035992">
    <property type="entry name" value="Ricin_B-like_lectins"/>
</dbReference>
<feature type="signal peptide" evidence="2">
    <location>
        <begin position="1"/>
        <end position="26"/>
    </location>
</feature>
<evidence type="ECO:0000259" key="3">
    <source>
        <dbReference type="PROSITE" id="PS51762"/>
    </source>
</evidence>
<dbReference type="Gene3D" id="2.60.120.200">
    <property type="match status" value="1"/>
</dbReference>
<dbReference type="InterPro" id="IPR000772">
    <property type="entry name" value="Ricin_B_lectin"/>
</dbReference>
<protein>
    <submittedName>
        <fullName evidence="4">Beta-glucanase (GH16 family)</fullName>
    </submittedName>
</protein>
<dbReference type="EMBL" id="JAVDQF010000001">
    <property type="protein sequence ID" value="MDR6268953.1"/>
    <property type="molecule type" value="Genomic_DNA"/>
</dbReference>
<dbReference type="InterPro" id="IPR050546">
    <property type="entry name" value="Glycosyl_Hydrlase_16"/>
</dbReference>